<keyword evidence="6 7" id="KW-0472">Membrane</keyword>
<keyword evidence="9" id="KW-1185">Reference proteome</keyword>
<sequence length="275" mass="29951">MTATDTLVQLPAGRFAGIDFRVKLVLLLLASTLIFVWNNLIAQGLLLAFVVGLMLAAGTPLATLWRLVRITLPALVLIVVIQGLWSPFGVHPVFTLPAGWPLLGGAHVFTVEGLLFGLVVSCRILVPLLAFQLVFMTTDANDIVLGLTRLRVPYRVALLFSTTFRFVPLLLEEFQAIKDAQRLRGIDLDSFGMVRKLVAMGRMLVPLITGCLTKAQSMEIALQARAFTGSPDRTQLHPGRERLTLAERLMIGVGLLFWVGAIIARIAFGIGGSVL</sequence>
<keyword evidence="4 7" id="KW-0812">Transmembrane</keyword>
<dbReference type="Pfam" id="PF02361">
    <property type="entry name" value="CbiQ"/>
    <property type="match status" value="1"/>
</dbReference>
<dbReference type="CDD" id="cd16914">
    <property type="entry name" value="EcfT"/>
    <property type="match status" value="1"/>
</dbReference>
<dbReference type="EMBL" id="FQUP01000011">
    <property type="protein sequence ID" value="SHH00887.1"/>
    <property type="molecule type" value="Genomic_DNA"/>
</dbReference>
<dbReference type="AlphaFoldDB" id="A0A1M5PGQ4"/>
<feature type="transmembrane region" description="Helical" evidence="7">
    <location>
        <begin position="44"/>
        <end position="65"/>
    </location>
</feature>
<dbReference type="PANTHER" id="PTHR34857:SF2">
    <property type="entry name" value="SLL0384 PROTEIN"/>
    <property type="match status" value="1"/>
</dbReference>
<evidence type="ECO:0000313" key="8">
    <source>
        <dbReference type="EMBL" id="SHH00887.1"/>
    </source>
</evidence>
<keyword evidence="3" id="KW-1003">Cell membrane</keyword>
<dbReference type="InterPro" id="IPR051611">
    <property type="entry name" value="ECF_transporter_component"/>
</dbReference>
<dbReference type="RefSeq" id="WP_073058665.1">
    <property type="nucleotide sequence ID" value="NZ_FQUP01000011.1"/>
</dbReference>
<dbReference type="OrthoDB" id="6400at2"/>
<name>A0A1M5PGQ4_9HYPH</name>
<proteinExistence type="inferred from homology"/>
<evidence type="ECO:0000256" key="5">
    <source>
        <dbReference type="ARBA" id="ARBA00022989"/>
    </source>
</evidence>
<evidence type="ECO:0000256" key="4">
    <source>
        <dbReference type="ARBA" id="ARBA00022692"/>
    </source>
</evidence>
<comment type="similarity">
    <text evidence="2">Belongs to the CbiQ family.</text>
</comment>
<evidence type="ECO:0000313" key="9">
    <source>
        <dbReference type="Proteomes" id="UP000184485"/>
    </source>
</evidence>
<dbReference type="PANTHER" id="PTHR34857">
    <property type="entry name" value="SLL0384 PROTEIN"/>
    <property type="match status" value="1"/>
</dbReference>
<reference evidence="8 9" key="1">
    <citation type="submission" date="2016-11" db="EMBL/GenBank/DDBJ databases">
        <authorList>
            <person name="Jaros S."/>
            <person name="Januszkiewicz K."/>
            <person name="Wedrychowicz H."/>
        </authorList>
    </citation>
    <scope>NUCLEOTIDE SEQUENCE [LARGE SCALE GENOMIC DNA]</scope>
    <source>
        <strain evidence="8 9">DSM 19436</strain>
    </source>
</reference>
<gene>
    <name evidence="8" type="ORF">SAMN02745157_0161</name>
</gene>
<evidence type="ECO:0000256" key="2">
    <source>
        <dbReference type="ARBA" id="ARBA00008564"/>
    </source>
</evidence>
<keyword evidence="5 7" id="KW-1133">Transmembrane helix</keyword>
<dbReference type="Proteomes" id="UP000184485">
    <property type="component" value="Unassembled WGS sequence"/>
</dbReference>
<dbReference type="STRING" id="1122133.SAMN02745157_0161"/>
<dbReference type="InterPro" id="IPR003339">
    <property type="entry name" value="ABC/ECF_trnsptr_transmembrane"/>
</dbReference>
<feature type="transmembrane region" description="Helical" evidence="7">
    <location>
        <begin position="249"/>
        <end position="270"/>
    </location>
</feature>
<feature type="transmembrane region" description="Helical" evidence="7">
    <location>
        <begin position="20"/>
        <end position="38"/>
    </location>
</feature>
<evidence type="ECO:0000256" key="6">
    <source>
        <dbReference type="ARBA" id="ARBA00023136"/>
    </source>
</evidence>
<feature type="transmembrane region" description="Helical" evidence="7">
    <location>
        <begin position="114"/>
        <end position="135"/>
    </location>
</feature>
<evidence type="ECO:0000256" key="3">
    <source>
        <dbReference type="ARBA" id="ARBA00022475"/>
    </source>
</evidence>
<accession>A0A1M5PGQ4</accession>
<organism evidence="8 9">
    <name type="scientific">Kaistia soli DSM 19436</name>
    <dbReference type="NCBI Taxonomy" id="1122133"/>
    <lineage>
        <taxon>Bacteria</taxon>
        <taxon>Pseudomonadati</taxon>
        <taxon>Pseudomonadota</taxon>
        <taxon>Alphaproteobacteria</taxon>
        <taxon>Hyphomicrobiales</taxon>
        <taxon>Kaistiaceae</taxon>
        <taxon>Kaistia</taxon>
    </lineage>
</organism>
<protein>
    <submittedName>
        <fullName evidence="8">Energy-coupling factor transport system permease protein</fullName>
    </submittedName>
</protein>
<comment type="subcellular location">
    <subcellularLocation>
        <location evidence="1">Membrane</location>
        <topology evidence="1">Multi-pass membrane protein</topology>
    </subcellularLocation>
</comment>
<evidence type="ECO:0000256" key="1">
    <source>
        <dbReference type="ARBA" id="ARBA00004141"/>
    </source>
</evidence>
<dbReference type="GO" id="GO:0005886">
    <property type="term" value="C:plasma membrane"/>
    <property type="evidence" value="ECO:0007669"/>
    <property type="project" value="UniProtKB-ARBA"/>
</dbReference>
<evidence type="ECO:0000256" key="7">
    <source>
        <dbReference type="SAM" id="Phobius"/>
    </source>
</evidence>
<feature type="transmembrane region" description="Helical" evidence="7">
    <location>
        <begin position="72"/>
        <end position="94"/>
    </location>
</feature>